<dbReference type="AlphaFoldDB" id="A0A0C3SER1"/>
<proteinExistence type="predicted"/>
<keyword evidence="2" id="KW-1185">Reference proteome</keyword>
<dbReference type="STRING" id="745531.A0A0C3SER1"/>
<dbReference type="Proteomes" id="UP000053257">
    <property type="component" value="Unassembled WGS sequence"/>
</dbReference>
<dbReference type="Gene3D" id="3.80.10.10">
    <property type="entry name" value="Ribonuclease Inhibitor"/>
    <property type="match status" value="1"/>
</dbReference>
<sequence length="451" mass="50512">MVSADNLNLDCLELIFAYLTGNDLASVSLVSGSFLAGVVPFLYRTLVYHLGNAKRRPLIMTPFETVVQHRSLAVHVRSIDIRTAPLVKGVPHAKFMGNLIACMRLCVNLENFTCMPTILPALLNPLQDHPNLQGLRVSAVLTAHQTRRLATMSKLKSLSLDSCSWNVVDILPSWASTMTMSLTSLIFHTIQELNDCILETMLPHLPNLTSLSVVGCSKVEHGTILHATRHTPKLRNLAFTVWDATPLPPNMNALPYLRHIAIDTHIAPVLNGNAHATSHPLWHTIIALTKSWGCSLTSITLRLSEKTPISPLFIEELLEAHSSTLAHIAMINFDIPWESVKVIATKCERLERLAFHIPHKDVQFYSNLLRHSKTLKQLTDVGESHALHATPAFSNRTNVKTMMLNVPSLQKLVTVDRIWTCDKSSDWQSRSLKLKPEKRKNATPEHWFLPR</sequence>
<evidence type="ECO:0000313" key="1">
    <source>
        <dbReference type="EMBL" id="KIP10775.1"/>
    </source>
</evidence>
<dbReference type="OrthoDB" id="3005567at2759"/>
<dbReference type="SUPFAM" id="SSF52047">
    <property type="entry name" value="RNI-like"/>
    <property type="match status" value="1"/>
</dbReference>
<accession>A0A0C3SER1</accession>
<reference evidence="1 2" key="1">
    <citation type="journal article" date="2014" name="PLoS Genet.">
        <title>Analysis of the Phlebiopsis gigantea genome, transcriptome and secretome provides insight into its pioneer colonization strategies of wood.</title>
        <authorList>
            <person name="Hori C."/>
            <person name="Ishida T."/>
            <person name="Igarashi K."/>
            <person name="Samejima M."/>
            <person name="Suzuki H."/>
            <person name="Master E."/>
            <person name="Ferreira P."/>
            <person name="Ruiz-Duenas F.J."/>
            <person name="Held B."/>
            <person name="Canessa P."/>
            <person name="Larrondo L.F."/>
            <person name="Schmoll M."/>
            <person name="Druzhinina I.S."/>
            <person name="Kubicek C.P."/>
            <person name="Gaskell J.A."/>
            <person name="Kersten P."/>
            <person name="St John F."/>
            <person name="Glasner J."/>
            <person name="Sabat G."/>
            <person name="Splinter BonDurant S."/>
            <person name="Syed K."/>
            <person name="Yadav J."/>
            <person name="Mgbeahuruike A.C."/>
            <person name="Kovalchuk A."/>
            <person name="Asiegbu F.O."/>
            <person name="Lackner G."/>
            <person name="Hoffmeister D."/>
            <person name="Rencoret J."/>
            <person name="Gutierrez A."/>
            <person name="Sun H."/>
            <person name="Lindquist E."/>
            <person name="Barry K."/>
            <person name="Riley R."/>
            <person name="Grigoriev I.V."/>
            <person name="Henrissat B."/>
            <person name="Kues U."/>
            <person name="Berka R.M."/>
            <person name="Martinez A.T."/>
            <person name="Covert S.F."/>
            <person name="Blanchette R.A."/>
            <person name="Cullen D."/>
        </authorList>
    </citation>
    <scope>NUCLEOTIDE SEQUENCE [LARGE SCALE GENOMIC DNA]</scope>
    <source>
        <strain evidence="1 2">11061_1 CR5-6</strain>
    </source>
</reference>
<evidence type="ECO:0008006" key="3">
    <source>
        <dbReference type="Google" id="ProtNLM"/>
    </source>
</evidence>
<gene>
    <name evidence="1" type="ORF">PHLGIDRAFT_84443</name>
</gene>
<organism evidence="1 2">
    <name type="scientific">Phlebiopsis gigantea (strain 11061_1 CR5-6)</name>
    <name type="common">White-rot fungus</name>
    <name type="synonym">Peniophora gigantea</name>
    <dbReference type="NCBI Taxonomy" id="745531"/>
    <lineage>
        <taxon>Eukaryota</taxon>
        <taxon>Fungi</taxon>
        <taxon>Dikarya</taxon>
        <taxon>Basidiomycota</taxon>
        <taxon>Agaricomycotina</taxon>
        <taxon>Agaricomycetes</taxon>
        <taxon>Polyporales</taxon>
        <taxon>Phanerochaetaceae</taxon>
        <taxon>Phlebiopsis</taxon>
    </lineage>
</organism>
<name>A0A0C3SER1_PHLG1</name>
<dbReference type="HOGENOM" id="CLU_046749_0_0_1"/>
<dbReference type="InterPro" id="IPR032675">
    <property type="entry name" value="LRR_dom_sf"/>
</dbReference>
<protein>
    <recommendedName>
        <fullName evidence="3">F-box domain-containing protein</fullName>
    </recommendedName>
</protein>
<dbReference type="EMBL" id="KN840451">
    <property type="protein sequence ID" value="KIP10775.1"/>
    <property type="molecule type" value="Genomic_DNA"/>
</dbReference>
<evidence type="ECO:0000313" key="2">
    <source>
        <dbReference type="Proteomes" id="UP000053257"/>
    </source>
</evidence>